<feature type="region of interest" description="Disordered" evidence="1">
    <location>
        <begin position="21"/>
        <end position="52"/>
    </location>
</feature>
<evidence type="ECO:0000313" key="2">
    <source>
        <dbReference type="EMBL" id="PLM80577.1"/>
    </source>
</evidence>
<comment type="caution">
    <text evidence="2">The sequence shown here is derived from an EMBL/GenBank/DDBJ whole genome shotgun (WGS) entry which is preliminary data.</text>
</comment>
<gene>
    <name evidence="2" type="ORF">CWN47_37130</name>
</gene>
<dbReference type="PROSITE" id="PS51257">
    <property type="entry name" value="PROKAR_LIPOPROTEIN"/>
    <property type="match status" value="1"/>
</dbReference>
<dbReference type="EMBL" id="PIDP01002545">
    <property type="protein sequence ID" value="PLM80577.1"/>
    <property type="molecule type" value="Genomic_DNA"/>
</dbReference>
<accession>A0A2N4YNU5</accession>
<reference evidence="2 3" key="2">
    <citation type="submission" date="2018-01" db="EMBL/GenBank/DDBJ databases">
        <title>Genomic study of Klebsiella pneumoniae.</title>
        <authorList>
            <person name="Yang Y."/>
            <person name="Bicalho R."/>
        </authorList>
    </citation>
    <scope>NUCLEOTIDE SEQUENCE [LARGE SCALE GENOMIC DNA]</scope>
    <source>
        <strain evidence="2 3">A8</strain>
    </source>
</reference>
<evidence type="ECO:0000313" key="3">
    <source>
        <dbReference type="Proteomes" id="UP000234412"/>
    </source>
</evidence>
<reference evidence="2 3" key="1">
    <citation type="submission" date="2017-11" db="EMBL/GenBank/DDBJ databases">
        <authorList>
            <person name="Han C.G."/>
        </authorList>
    </citation>
    <scope>NUCLEOTIDE SEQUENCE [LARGE SCALE GENOMIC DNA]</scope>
    <source>
        <strain evidence="2 3">A8</strain>
    </source>
</reference>
<organism evidence="2 3">
    <name type="scientific">Klebsiella variicola</name>
    <dbReference type="NCBI Taxonomy" id="244366"/>
    <lineage>
        <taxon>Bacteria</taxon>
        <taxon>Pseudomonadati</taxon>
        <taxon>Pseudomonadota</taxon>
        <taxon>Gammaproteobacteria</taxon>
        <taxon>Enterobacterales</taxon>
        <taxon>Enterobacteriaceae</taxon>
        <taxon>Klebsiella/Raoultella group</taxon>
        <taxon>Klebsiella</taxon>
        <taxon>Klebsiella pneumoniae complex</taxon>
    </lineage>
</organism>
<feature type="compositionally biased region" description="Low complexity" evidence="1">
    <location>
        <begin position="21"/>
        <end position="34"/>
    </location>
</feature>
<protein>
    <submittedName>
        <fullName evidence="2">Uncharacterized protein</fullName>
    </submittedName>
</protein>
<sequence>MLRYTCHALFLGSLVLLSGCDNSSSSSPSGSPGSPGNPGNPGTPGTPDPQDVVVRLPDVAVPGEAAQASANQAVIHLVDIAGITS</sequence>
<proteinExistence type="predicted"/>
<dbReference type="AlphaFoldDB" id="A0A2N4YNU5"/>
<name>A0A2N4YNU5_KLEVA</name>
<feature type="non-terminal residue" evidence="2">
    <location>
        <position position="85"/>
    </location>
</feature>
<evidence type="ECO:0000256" key="1">
    <source>
        <dbReference type="SAM" id="MobiDB-lite"/>
    </source>
</evidence>
<dbReference type="Proteomes" id="UP000234412">
    <property type="component" value="Unassembled WGS sequence"/>
</dbReference>